<evidence type="ECO:0000313" key="1">
    <source>
        <dbReference type="EMBL" id="EQC38209.1"/>
    </source>
</evidence>
<dbReference type="InterPro" id="IPR002110">
    <property type="entry name" value="Ankyrin_rpt"/>
</dbReference>
<sequence length="637" mass="69030">MASVLRNKSLVSFMLRFQHGLPHATQSFHALATDVGVHPMLCDDPELPAAFLTNLPASSLATEYMQRYLAASPECQDAIPSSWLFLDDQLSALPLHLAILGGHVAHVRHYLAFAPHWVTPGALTLAAACGHLSLLQLLATHLPIPSAAMDLAATNGFLDIVRDCHAAGVVETQQAIDGASANGHVDVVTFLHQQCGAVCSRDALLAAIAHVHVDVVLYLVTSARLDISTTIEPWNELWDGAAYRSAAPGDPLSMLQLLCDHGVEDISENLVTAAIERHGRTALQFILDKTMLDMATPSLLHTVIRLRDKDCIALVLRAVAGANDQSLTHPSLLWTMEDAPPSTPWQPTGDWSPMPWRDSAMDVAARVGDLSTLQLLQNLGLDLCTTRAMDNACAHGHLEIAQWLQAHRTEGGTANALTQAAANGHVSVVRWLLDHRPLVAGMDEEACRISDACVVAAARNGHLQVLLLLHAVPSTTAAMDAAAREGHLDVVQYLQLHRTEGCSDDAFFDALNGQHDAVFAFVVKTYGHVVEDRDRLYVRMANLGRIDLLELVLAHVPHATSKVLQEMMLLHAAAAGNVALLQWLHETKQFAWTSHVLDTARDRKQRKVVAYLTTSAGPEAISALSDDQAQFALHVDL</sequence>
<gene>
    <name evidence="1" type="ORF">SDRG_04636</name>
</gene>
<dbReference type="InterPro" id="IPR052050">
    <property type="entry name" value="SecEffector_AnkRepeat"/>
</dbReference>
<accession>T0QJJ6</accession>
<dbReference type="EMBL" id="JH767142">
    <property type="protein sequence ID" value="EQC38209.1"/>
    <property type="molecule type" value="Genomic_DNA"/>
</dbReference>
<dbReference type="STRING" id="1156394.T0QJJ6"/>
<dbReference type="Pfam" id="PF12796">
    <property type="entry name" value="Ank_2"/>
    <property type="match status" value="1"/>
</dbReference>
<dbReference type="AlphaFoldDB" id="T0QJJ6"/>
<proteinExistence type="predicted"/>
<dbReference type="Proteomes" id="UP000030762">
    <property type="component" value="Unassembled WGS sequence"/>
</dbReference>
<dbReference type="InParanoid" id="T0QJJ6"/>
<evidence type="ECO:0008006" key="3">
    <source>
        <dbReference type="Google" id="ProtNLM"/>
    </source>
</evidence>
<dbReference type="PANTHER" id="PTHR46586:SF3">
    <property type="entry name" value="ANKYRIN REPEAT-CONTAINING PROTEIN"/>
    <property type="match status" value="1"/>
</dbReference>
<dbReference type="InterPro" id="IPR036770">
    <property type="entry name" value="Ankyrin_rpt-contain_sf"/>
</dbReference>
<dbReference type="Gene3D" id="1.25.40.20">
    <property type="entry name" value="Ankyrin repeat-containing domain"/>
    <property type="match status" value="2"/>
</dbReference>
<protein>
    <recommendedName>
        <fullName evidence="3">Ankyrin repeat domain-containing protein</fullName>
    </recommendedName>
</protein>
<reference evidence="1 2" key="1">
    <citation type="submission" date="2012-04" db="EMBL/GenBank/DDBJ databases">
        <title>The Genome Sequence of Saprolegnia declina VS20.</title>
        <authorList>
            <consortium name="The Broad Institute Genome Sequencing Platform"/>
            <person name="Russ C."/>
            <person name="Nusbaum C."/>
            <person name="Tyler B."/>
            <person name="van West P."/>
            <person name="Dieguez-Uribeondo J."/>
            <person name="de Bruijn I."/>
            <person name="Tripathy S."/>
            <person name="Jiang R."/>
            <person name="Young S.K."/>
            <person name="Zeng Q."/>
            <person name="Gargeya S."/>
            <person name="Fitzgerald M."/>
            <person name="Haas B."/>
            <person name="Abouelleil A."/>
            <person name="Alvarado L."/>
            <person name="Arachchi H.M."/>
            <person name="Berlin A."/>
            <person name="Chapman S.B."/>
            <person name="Goldberg J."/>
            <person name="Griggs A."/>
            <person name="Gujja S."/>
            <person name="Hansen M."/>
            <person name="Howarth C."/>
            <person name="Imamovic A."/>
            <person name="Larimer J."/>
            <person name="McCowen C."/>
            <person name="Montmayeur A."/>
            <person name="Murphy C."/>
            <person name="Neiman D."/>
            <person name="Pearson M."/>
            <person name="Priest M."/>
            <person name="Roberts A."/>
            <person name="Saif S."/>
            <person name="Shea T."/>
            <person name="Sisk P."/>
            <person name="Sykes S."/>
            <person name="Wortman J."/>
            <person name="Nusbaum C."/>
            <person name="Birren B."/>
        </authorList>
    </citation>
    <scope>NUCLEOTIDE SEQUENCE [LARGE SCALE GENOMIC DNA]</scope>
    <source>
        <strain evidence="1 2">VS20</strain>
    </source>
</reference>
<evidence type="ECO:0000313" key="2">
    <source>
        <dbReference type="Proteomes" id="UP000030762"/>
    </source>
</evidence>
<keyword evidence="2" id="KW-1185">Reference proteome</keyword>
<dbReference type="SMART" id="SM00248">
    <property type="entry name" value="ANK"/>
    <property type="match status" value="5"/>
</dbReference>
<dbReference type="GeneID" id="19945363"/>
<dbReference type="VEuPathDB" id="FungiDB:SDRG_04636"/>
<dbReference type="PANTHER" id="PTHR46586">
    <property type="entry name" value="ANKYRIN REPEAT-CONTAINING PROTEIN"/>
    <property type="match status" value="1"/>
</dbReference>
<name>T0QJJ6_SAPDV</name>
<organism evidence="1 2">
    <name type="scientific">Saprolegnia diclina (strain VS20)</name>
    <dbReference type="NCBI Taxonomy" id="1156394"/>
    <lineage>
        <taxon>Eukaryota</taxon>
        <taxon>Sar</taxon>
        <taxon>Stramenopiles</taxon>
        <taxon>Oomycota</taxon>
        <taxon>Saprolegniomycetes</taxon>
        <taxon>Saprolegniales</taxon>
        <taxon>Saprolegniaceae</taxon>
        <taxon>Saprolegnia</taxon>
    </lineage>
</organism>
<dbReference type="OrthoDB" id="74673at2759"/>
<dbReference type="SUPFAM" id="SSF48403">
    <property type="entry name" value="Ankyrin repeat"/>
    <property type="match status" value="2"/>
</dbReference>
<dbReference type="RefSeq" id="XP_008608536.1">
    <property type="nucleotide sequence ID" value="XM_008610314.1"/>
</dbReference>